<evidence type="ECO:0000313" key="4">
    <source>
        <dbReference type="Proteomes" id="UP000708208"/>
    </source>
</evidence>
<keyword evidence="2" id="KW-0560">Oxidoreductase</keyword>
<proteinExistence type="inferred from homology"/>
<evidence type="ECO:0000256" key="2">
    <source>
        <dbReference type="ARBA" id="ARBA00023002"/>
    </source>
</evidence>
<name>A0A8J2JBI5_9HEXA</name>
<dbReference type="AlphaFoldDB" id="A0A8J2JBI5"/>
<dbReference type="OrthoDB" id="1933717at2759"/>
<keyword evidence="4" id="KW-1185">Reference proteome</keyword>
<dbReference type="PANTHER" id="PTHR43115:SF4">
    <property type="entry name" value="DEHYDROGENASE_REDUCTASE SDR FAMILY MEMBER 11"/>
    <property type="match status" value="1"/>
</dbReference>
<evidence type="ECO:0008006" key="5">
    <source>
        <dbReference type="Google" id="ProtNLM"/>
    </source>
</evidence>
<protein>
    <recommendedName>
        <fullName evidence="5">Dehydrogenase/reductase SDR family member 11</fullName>
    </recommendedName>
</protein>
<organism evidence="3 4">
    <name type="scientific">Allacma fusca</name>
    <dbReference type="NCBI Taxonomy" id="39272"/>
    <lineage>
        <taxon>Eukaryota</taxon>
        <taxon>Metazoa</taxon>
        <taxon>Ecdysozoa</taxon>
        <taxon>Arthropoda</taxon>
        <taxon>Hexapoda</taxon>
        <taxon>Collembola</taxon>
        <taxon>Symphypleona</taxon>
        <taxon>Sminthuridae</taxon>
        <taxon>Allacma</taxon>
    </lineage>
</organism>
<reference evidence="3" key="1">
    <citation type="submission" date="2021-06" db="EMBL/GenBank/DDBJ databases">
        <authorList>
            <person name="Hodson N. C."/>
            <person name="Mongue J. A."/>
            <person name="Jaron S. K."/>
        </authorList>
    </citation>
    <scope>NUCLEOTIDE SEQUENCE</scope>
</reference>
<dbReference type="GO" id="GO:0016616">
    <property type="term" value="F:oxidoreductase activity, acting on the CH-OH group of donors, NAD or NADP as acceptor"/>
    <property type="evidence" value="ECO:0007669"/>
    <property type="project" value="UniProtKB-ARBA"/>
</dbReference>
<dbReference type="Proteomes" id="UP000708208">
    <property type="component" value="Unassembled WGS sequence"/>
</dbReference>
<sequence>MVTQLVKAKANADVHGQVDKKKTLKHDYFLENFDMALPGISRFRGRVALVTGASVGIGAAIADSLAKHGLIVVGCARNPNPIDVLAKNLTENEATGKLVSYKCDLTKDEEVEQMFQWISDNFGGVDVCINNAGMALNDSLLESDPSSLRGMLDLNVIALVMCTKLAVKSMRARGVDDGHIININSVLGHQTRETVHSYTASKYAVTALTEGFRKEIFNLGLNIRISSISPGLVKTHIFYAQLGEEKAEELYSAVPWIQSEDVANAVLHALSQPSNVQVHDILLESVKVKPT</sequence>
<dbReference type="EMBL" id="CAJVCH010039071">
    <property type="protein sequence ID" value="CAG7716501.1"/>
    <property type="molecule type" value="Genomic_DNA"/>
</dbReference>
<dbReference type="FunFam" id="3.40.50.720:FF:000047">
    <property type="entry name" value="NADP-dependent L-serine/L-allo-threonine dehydrogenase"/>
    <property type="match status" value="1"/>
</dbReference>
<accession>A0A8J2JBI5</accession>
<dbReference type="PANTHER" id="PTHR43115">
    <property type="entry name" value="DEHYDROGENASE/REDUCTASE SDR FAMILY MEMBER 11"/>
    <property type="match status" value="1"/>
</dbReference>
<dbReference type="PROSITE" id="PS00061">
    <property type="entry name" value="ADH_SHORT"/>
    <property type="match status" value="1"/>
</dbReference>
<dbReference type="Pfam" id="PF00106">
    <property type="entry name" value="adh_short"/>
    <property type="match status" value="1"/>
</dbReference>
<gene>
    <name evidence="3" type="ORF">AFUS01_LOCUS6008</name>
</gene>
<comment type="similarity">
    <text evidence="1">Belongs to the short-chain dehydrogenases/reductases (SDR) family.</text>
</comment>
<dbReference type="InterPro" id="IPR020904">
    <property type="entry name" value="Sc_DH/Rdtase_CS"/>
</dbReference>
<evidence type="ECO:0000313" key="3">
    <source>
        <dbReference type="EMBL" id="CAG7716501.1"/>
    </source>
</evidence>
<comment type="caution">
    <text evidence="3">The sequence shown here is derived from an EMBL/GenBank/DDBJ whole genome shotgun (WGS) entry which is preliminary data.</text>
</comment>
<evidence type="ECO:0000256" key="1">
    <source>
        <dbReference type="ARBA" id="ARBA00006484"/>
    </source>
</evidence>
<dbReference type="InterPro" id="IPR002347">
    <property type="entry name" value="SDR_fam"/>
</dbReference>